<protein>
    <submittedName>
        <fullName evidence="1">Uncharacterized protein</fullName>
    </submittedName>
</protein>
<gene>
    <name evidence="1" type="ORF">A9Q84_20370</name>
</gene>
<comment type="caution">
    <text evidence="1">The sequence shown here is derived from an EMBL/GenBank/DDBJ whole genome shotgun (WGS) entry which is preliminary data.</text>
</comment>
<accession>A0A1Y5F6X1</accession>
<organism evidence="1 2">
    <name type="scientific">Halobacteriovorax marinus</name>
    <dbReference type="NCBI Taxonomy" id="97084"/>
    <lineage>
        <taxon>Bacteria</taxon>
        <taxon>Pseudomonadati</taxon>
        <taxon>Bdellovibrionota</taxon>
        <taxon>Bacteriovoracia</taxon>
        <taxon>Bacteriovoracales</taxon>
        <taxon>Halobacteriovoraceae</taxon>
        <taxon>Halobacteriovorax</taxon>
    </lineage>
</organism>
<sequence>MAAKNFLLSTILRVLTPEEINELTTTSIGDNRVLLTDIINQRLSGVDHDFSDSEKMAKILPFKKNSEEVDVEKVEVTKAGPTCLEYLERFFERQKISDTALDDSGQLVETSSFIFKEKERFAYSQAKLKQVEVLSLYKKNAAVDVEQVRALKDDLSKSAQSGVLINKKQY</sequence>
<name>A0A1Y5F6X1_9BACT</name>
<proteinExistence type="predicted"/>
<reference evidence="2" key="1">
    <citation type="journal article" date="2017" name="Proc. Natl. Acad. Sci. U.S.A.">
        <title>Simulation of Deepwater Horizon oil plume reveals substrate specialization within a complex community of hydrocarbon-degraders.</title>
        <authorList>
            <person name="Hu P."/>
            <person name="Dubinsky E.A."/>
            <person name="Probst A.J."/>
            <person name="Wang J."/>
            <person name="Sieber C.M.K."/>
            <person name="Tom L.M."/>
            <person name="Gardinali P."/>
            <person name="Banfield J.F."/>
            <person name="Atlas R.M."/>
            <person name="Andersen G.L."/>
        </authorList>
    </citation>
    <scope>NUCLEOTIDE SEQUENCE [LARGE SCALE GENOMIC DNA]</scope>
</reference>
<dbReference type="Proteomes" id="UP000196531">
    <property type="component" value="Unassembled WGS sequence"/>
</dbReference>
<evidence type="ECO:0000313" key="1">
    <source>
        <dbReference type="EMBL" id="OUR92871.1"/>
    </source>
</evidence>
<dbReference type="EMBL" id="MAAO01000016">
    <property type="protein sequence ID" value="OUR92871.1"/>
    <property type="molecule type" value="Genomic_DNA"/>
</dbReference>
<evidence type="ECO:0000313" key="2">
    <source>
        <dbReference type="Proteomes" id="UP000196531"/>
    </source>
</evidence>
<dbReference type="AlphaFoldDB" id="A0A1Y5F6X1"/>